<proteinExistence type="predicted"/>
<keyword evidence="1" id="KW-0812">Transmembrane</keyword>
<comment type="caution">
    <text evidence="2">The sequence shown here is derived from an EMBL/GenBank/DDBJ whole genome shotgun (WGS) entry which is preliminary data.</text>
</comment>
<dbReference type="EMBL" id="JASTZZ010000001">
    <property type="protein sequence ID" value="MDT7508597.1"/>
    <property type="molecule type" value="Genomic_DNA"/>
</dbReference>
<evidence type="ECO:0000313" key="3">
    <source>
        <dbReference type="Proteomes" id="UP001529481"/>
    </source>
</evidence>
<feature type="transmembrane region" description="Helical" evidence="1">
    <location>
        <begin position="203"/>
        <end position="222"/>
    </location>
</feature>
<evidence type="ECO:0008006" key="4">
    <source>
        <dbReference type="Google" id="ProtNLM"/>
    </source>
</evidence>
<evidence type="ECO:0000313" key="2">
    <source>
        <dbReference type="EMBL" id="MDT7508597.1"/>
    </source>
</evidence>
<feature type="transmembrane region" description="Helical" evidence="1">
    <location>
        <begin position="243"/>
        <end position="270"/>
    </location>
</feature>
<keyword evidence="3" id="KW-1185">Reference proteome</keyword>
<dbReference type="RefSeq" id="WP_313837996.1">
    <property type="nucleotide sequence ID" value="NZ_JASTZZ010000001.1"/>
</dbReference>
<sequence>MVRNEMRHLLGTSFWVVLSLSLGFVFCMNLAMYDQIPTDEAHHDLASYGPYVSQSTIAGFKREADRLEPVVSKDLMALGPQAVQLGVKNYQSARDLVDSVESSRWTNPSVLNTDRGKLTGRINTLPSYRRLAHCHDVMDAYRGCNREALIARAEKQLRKGGSNGIELPESVTKRLDILSGQCRAGMGLAAPELLDYTQSNFRLSVYLVPLLAALVVVAPRLVKDQVHGVRQTQLTTRTGRILPGLQVFAMVCAGLLMMLMVAAGSFLMWVPKIAGLQDLSVFDGHALPWFTWSLGEYLAVFVLLCLGSAFLVFLLVLWISMPCRTYTRLVLLAVPVVLLAVHVFVAWLLVDPCCIGSVVTRIVPLPGIELYLILGLLVLTLCLCWWSARKLCCLGDLNERKINE</sequence>
<keyword evidence="1" id="KW-1133">Transmembrane helix</keyword>
<feature type="transmembrane region" description="Helical" evidence="1">
    <location>
        <begin position="329"/>
        <end position="350"/>
    </location>
</feature>
<dbReference type="Proteomes" id="UP001529481">
    <property type="component" value="Unassembled WGS sequence"/>
</dbReference>
<organism evidence="2 3">
    <name type="scientific">Bifidobacterium kimbladii</name>
    <dbReference type="NCBI Taxonomy" id="1293826"/>
    <lineage>
        <taxon>Bacteria</taxon>
        <taxon>Bacillati</taxon>
        <taxon>Actinomycetota</taxon>
        <taxon>Actinomycetes</taxon>
        <taxon>Bifidobacteriales</taxon>
        <taxon>Bifidobacteriaceae</taxon>
        <taxon>Bifidobacterium</taxon>
    </lineage>
</organism>
<reference evidence="3" key="1">
    <citation type="submission" date="2023-07" db="EMBL/GenBank/DDBJ databases">
        <title>Bifidobacterium spp. in honeybee.</title>
        <authorList>
            <person name="Olofsson T."/>
        </authorList>
    </citation>
    <scope>NUCLEOTIDE SEQUENCE [LARGE SCALE GENOMIC DNA]</scope>
    <source>
        <strain evidence="3">H1HS16N</strain>
    </source>
</reference>
<evidence type="ECO:0000256" key="1">
    <source>
        <dbReference type="SAM" id="Phobius"/>
    </source>
</evidence>
<protein>
    <recommendedName>
        <fullName evidence="4">ABC transporter permease</fullName>
    </recommendedName>
</protein>
<feature type="transmembrane region" description="Helical" evidence="1">
    <location>
        <begin position="297"/>
        <end position="317"/>
    </location>
</feature>
<name>A0ABU3KDD2_9BIFI</name>
<feature type="transmembrane region" description="Helical" evidence="1">
    <location>
        <begin position="370"/>
        <end position="388"/>
    </location>
</feature>
<keyword evidence="1" id="KW-0472">Membrane</keyword>
<accession>A0ABU3KDD2</accession>
<gene>
    <name evidence="2" type="ORF">QRX41_00400</name>
</gene>